<keyword evidence="7 10" id="KW-0067">ATP-binding</keyword>
<dbReference type="InterPro" id="IPR000120">
    <property type="entry name" value="Amidase"/>
</dbReference>
<evidence type="ECO:0000256" key="10">
    <source>
        <dbReference type="HAMAP-Rule" id="MF_00120"/>
    </source>
</evidence>
<sequence>MSIITITLAEALNRLRNQEVTSVALTEAVLDRITAVDPLIQAYLTLDREGALRQAEQADVARKKGAAGPLCGIPLAVKDNFCTRSLPTTCGSKMLENFVAPYDATVVTKLRQAGAVLLGKLTMDEFAMGSTNENSAFTIPHNPWNRDFITGGSSGGSAAAVAADECFAALGSDTGGSIRQPASLCGVVGMKPTYGRVSRYGLVAFASSLDQVGPLTKDVRDCAILMDVISGHDPLDSTSQNRSVPDYTEALQEGLHGVTIGIPQEYFKSGLLNPDVEKVVQEGIAQLKEAGAELVEVSLPHTDYCVAAFYLIAPAEASSNLARFDGVRYGYRDCDATSLLEMYSRSRSGGFGDEVKRRILIGTHALSAGYYDAYYRKASQVRTLIREDFMKAFTRCDLLVSPVSPTPAWKLGEKINDPLALYLSDILTISANLSGIPAMSVPCGFSRDGLPIGLQLQASHFNEPVLFKAAFNLEQRAGVTGKKPVIV</sequence>
<dbReference type="InterPro" id="IPR004412">
    <property type="entry name" value="GatA"/>
</dbReference>
<comment type="catalytic activity">
    <reaction evidence="9 10">
        <text>L-glutamyl-tRNA(Gln) + L-glutamine + ATP + H2O = L-glutaminyl-tRNA(Gln) + L-glutamate + ADP + phosphate + H(+)</text>
        <dbReference type="Rhea" id="RHEA:17521"/>
        <dbReference type="Rhea" id="RHEA-COMP:9681"/>
        <dbReference type="Rhea" id="RHEA-COMP:9684"/>
        <dbReference type="ChEBI" id="CHEBI:15377"/>
        <dbReference type="ChEBI" id="CHEBI:15378"/>
        <dbReference type="ChEBI" id="CHEBI:29985"/>
        <dbReference type="ChEBI" id="CHEBI:30616"/>
        <dbReference type="ChEBI" id="CHEBI:43474"/>
        <dbReference type="ChEBI" id="CHEBI:58359"/>
        <dbReference type="ChEBI" id="CHEBI:78520"/>
        <dbReference type="ChEBI" id="CHEBI:78521"/>
        <dbReference type="ChEBI" id="CHEBI:456216"/>
        <dbReference type="EC" id="6.3.5.7"/>
    </reaction>
</comment>
<comment type="similarity">
    <text evidence="1 10">Belongs to the amidase family. GatA subfamily.</text>
</comment>
<dbReference type="PANTHER" id="PTHR11895">
    <property type="entry name" value="TRANSAMIDASE"/>
    <property type="match status" value="1"/>
</dbReference>
<evidence type="ECO:0000256" key="9">
    <source>
        <dbReference type="ARBA" id="ARBA00047407"/>
    </source>
</evidence>
<evidence type="ECO:0000259" key="11">
    <source>
        <dbReference type="Pfam" id="PF01425"/>
    </source>
</evidence>
<reference evidence="12 13" key="1">
    <citation type="submission" date="2020-05" db="EMBL/GenBank/DDBJ databases">
        <title>Complete genome of Desulfobulbus oligotrophicus.</title>
        <authorList>
            <person name="Podar M."/>
        </authorList>
    </citation>
    <scope>NUCLEOTIDE SEQUENCE [LARGE SCALE GENOMIC DNA]</scope>
    <source>
        <strain evidence="12 13">Prop6</strain>
    </source>
</reference>
<keyword evidence="12" id="KW-0808">Transferase</keyword>
<proteinExistence type="inferred from homology"/>
<comment type="subunit">
    <text evidence="2 10">Heterotrimer of A, B and C subunits.</text>
</comment>
<feature type="active site" description="Charge relay system" evidence="10">
    <location>
        <position position="153"/>
    </location>
</feature>
<dbReference type="EMBL" id="CP054140">
    <property type="protein sequence ID" value="QQG65103.1"/>
    <property type="molecule type" value="Genomic_DNA"/>
</dbReference>
<dbReference type="NCBIfam" id="TIGR00132">
    <property type="entry name" value="gatA"/>
    <property type="match status" value="1"/>
</dbReference>
<dbReference type="EC" id="6.3.5.7" evidence="3 10"/>
<keyword evidence="5 10" id="KW-0436">Ligase</keyword>
<name>A0A7T6AQ22_9BACT</name>
<dbReference type="GO" id="GO:0005524">
    <property type="term" value="F:ATP binding"/>
    <property type="evidence" value="ECO:0007669"/>
    <property type="project" value="UniProtKB-KW"/>
</dbReference>
<evidence type="ECO:0000256" key="5">
    <source>
        <dbReference type="ARBA" id="ARBA00022598"/>
    </source>
</evidence>
<dbReference type="Gene3D" id="3.90.1300.10">
    <property type="entry name" value="Amidase signature (AS) domain"/>
    <property type="match status" value="1"/>
</dbReference>
<dbReference type="SUPFAM" id="SSF75304">
    <property type="entry name" value="Amidase signature (AS) enzymes"/>
    <property type="match status" value="1"/>
</dbReference>
<protein>
    <recommendedName>
        <fullName evidence="4 10">Glutamyl-tRNA(Gln) amidotransferase subunit A</fullName>
        <shortName evidence="10">Glu-ADT subunit A</shortName>
        <ecNumber evidence="3 10">6.3.5.7</ecNumber>
    </recommendedName>
</protein>
<evidence type="ECO:0000256" key="2">
    <source>
        <dbReference type="ARBA" id="ARBA00011123"/>
    </source>
</evidence>
<evidence type="ECO:0000256" key="6">
    <source>
        <dbReference type="ARBA" id="ARBA00022741"/>
    </source>
</evidence>
<dbReference type="RefSeq" id="WP_199263919.1">
    <property type="nucleotide sequence ID" value="NZ_CP054140.1"/>
</dbReference>
<feature type="domain" description="Amidase" evidence="11">
    <location>
        <begin position="25"/>
        <end position="465"/>
    </location>
</feature>
<dbReference type="GO" id="GO:0006412">
    <property type="term" value="P:translation"/>
    <property type="evidence" value="ECO:0007669"/>
    <property type="project" value="UniProtKB-UniRule"/>
</dbReference>
<dbReference type="GO" id="GO:0016740">
    <property type="term" value="F:transferase activity"/>
    <property type="evidence" value="ECO:0007669"/>
    <property type="project" value="UniProtKB-KW"/>
</dbReference>
<evidence type="ECO:0000256" key="7">
    <source>
        <dbReference type="ARBA" id="ARBA00022840"/>
    </source>
</evidence>
<dbReference type="Proteomes" id="UP000596092">
    <property type="component" value="Chromosome"/>
</dbReference>
<dbReference type="GO" id="GO:0050567">
    <property type="term" value="F:glutaminyl-tRNA synthase (glutamine-hydrolyzing) activity"/>
    <property type="evidence" value="ECO:0007669"/>
    <property type="project" value="UniProtKB-UniRule"/>
</dbReference>
<dbReference type="InterPro" id="IPR020556">
    <property type="entry name" value="Amidase_CS"/>
</dbReference>
<dbReference type="GO" id="GO:0030956">
    <property type="term" value="C:glutamyl-tRNA(Gln) amidotransferase complex"/>
    <property type="evidence" value="ECO:0007669"/>
    <property type="project" value="InterPro"/>
</dbReference>
<evidence type="ECO:0000256" key="3">
    <source>
        <dbReference type="ARBA" id="ARBA00012739"/>
    </source>
</evidence>
<keyword evidence="13" id="KW-1185">Reference proteome</keyword>
<dbReference type="PROSITE" id="PS00571">
    <property type="entry name" value="AMIDASES"/>
    <property type="match status" value="1"/>
</dbReference>
<evidence type="ECO:0000256" key="4">
    <source>
        <dbReference type="ARBA" id="ARBA00014428"/>
    </source>
</evidence>
<gene>
    <name evidence="10 12" type="primary">gatA</name>
    <name evidence="12" type="ORF">HP555_04075</name>
</gene>
<dbReference type="InterPro" id="IPR023631">
    <property type="entry name" value="Amidase_dom"/>
</dbReference>
<accession>A0A7T6AQ22</accession>
<evidence type="ECO:0000313" key="13">
    <source>
        <dbReference type="Proteomes" id="UP000596092"/>
    </source>
</evidence>
<dbReference type="Pfam" id="PF01425">
    <property type="entry name" value="Amidase"/>
    <property type="match status" value="1"/>
</dbReference>
<organism evidence="12 13">
    <name type="scientific">Desulfobulbus oligotrophicus</name>
    <dbReference type="NCBI Taxonomy" id="1909699"/>
    <lineage>
        <taxon>Bacteria</taxon>
        <taxon>Pseudomonadati</taxon>
        <taxon>Thermodesulfobacteriota</taxon>
        <taxon>Desulfobulbia</taxon>
        <taxon>Desulfobulbales</taxon>
        <taxon>Desulfobulbaceae</taxon>
        <taxon>Desulfobulbus</taxon>
    </lineage>
</organism>
<evidence type="ECO:0000313" key="12">
    <source>
        <dbReference type="EMBL" id="QQG65103.1"/>
    </source>
</evidence>
<dbReference type="HAMAP" id="MF_00120">
    <property type="entry name" value="GatA"/>
    <property type="match status" value="1"/>
</dbReference>
<dbReference type="PANTHER" id="PTHR11895:SF151">
    <property type="entry name" value="GLUTAMYL-TRNA(GLN) AMIDOTRANSFERASE SUBUNIT A"/>
    <property type="match status" value="1"/>
</dbReference>
<evidence type="ECO:0000256" key="1">
    <source>
        <dbReference type="ARBA" id="ARBA00008069"/>
    </source>
</evidence>
<comment type="function">
    <text evidence="10">Allows the formation of correctly charged Gln-tRNA(Gln) through the transamidation of misacylated Glu-tRNA(Gln) in organisms which lack glutaminyl-tRNA synthetase. The reaction takes place in the presence of glutamine and ATP through an activated gamma-phospho-Glu-tRNA(Gln).</text>
</comment>
<evidence type="ECO:0000256" key="8">
    <source>
        <dbReference type="ARBA" id="ARBA00022917"/>
    </source>
</evidence>
<dbReference type="KEGG" id="dog:HP555_04075"/>
<keyword evidence="8 10" id="KW-0648">Protein biosynthesis</keyword>
<dbReference type="InterPro" id="IPR036928">
    <property type="entry name" value="AS_sf"/>
</dbReference>
<keyword evidence="6 10" id="KW-0547">Nucleotide-binding</keyword>
<feature type="active site" description="Acyl-ester intermediate" evidence="10">
    <location>
        <position position="177"/>
    </location>
</feature>
<dbReference type="AlphaFoldDB" id="A0A7T6AQ22"/>
<feature type="active site" description="Charge relay system" evidence="10">
    <location>
        <position position="78"/>
    </location>
</feature>